<name>A0AAW0X2S3_CHEQU</name>
<dbReference type="Proteomes" id="UP001445076">
    <property type="component" value="Unassembled WGS sequence"/>
</dbReference>
<keyword evidence="4" id="KW-0472">Membrane</keyword>
<dbReference type="AlphaFoldDB" id="A0AAW0X2S3"/>
<dbReference type="Gene3D" id="3.30.1120.10">
    <property type="match status" value="1"/>
</dbReference>
<comment type="similarity">
    <text evidence="2">Belongs to the sulfatase family.</text>
</comment>
<feature type="compositionally biased region" description="Basic and acidic residues" evidence="3">
    <location>
        <begin position="21"/>
        <end position="55"/>
    </location>
</feature>
<dbReference type="GO" id="GO:0004065">
    <property type="term" value="F:arylsulfatase activity"/>
    <property type="evidence" value="ECO:0007669"/>
    <property type="project" value="TreeGrafter"/>
</dbReference>
<dbReference type="InterPro" id="IPR017850">
    <property type="entry name" value="Alkaline_phosphatase_core_sf"/>
</dbReference>
<dbReference type="SUPFAM" id="SSF53649">
    <property type="entry name" value="Alkaline phosphatase-like"/>
    <property type="match status" value="1"/>
</dbReference>
<dbReference type="EMBL" id="JARKIK010000050">
    <property type="protein sequence ID" value="KAK8734559.1"/>
    <property type="molecule type" value="Genomic_DNA"/>
</dbReference>
<evidence type="ECO:0000256" key="4">
    <source>
        <dbReference type="SAM" id="Phobius"/>
    </source>
</evidence>
<evidence type="ECO:0000313" key="7">
    <source>
        <dbReference type="Proteomes" id="UP001445076"/>
    </source>
</evidence>
<evidence type="ECO:0000256" key="2">
    <source>
        <dbReference type="ARBA" id="ARBA00008779"/>
    </source>
</evidence>
<evidence type="ECO:0000259" key="5">
    <source>
        <dbReference type="Pfam" id="PF00884"/>
    </source>
</evidence>
<dbReference type="InterPro" id="IPR000917">
    <property type="entry name" value="Sulfatase_N"/>
</dbReference>
<protein>
    <recommendedName>
        <fullName evidence="5">Sulfatase N-terminal domain-containing protein</fullName>
    </recommendedName>
</protein>
<feature type="compositionally biased region" description="Basic residues" evidence="3">
    <location>
        <begin position="87"/>
        <end position="102"/>
    </location>
</feature>
<dbReference type="Gene3D" id="3.40.720.10">
    <property type="entry name" value="Alkaline Phosphatase, subunit A"/>
    <property type="match status" value="1"/>
</dbReference>
<comment type="cofactor">
    <cofactor evidence="1">
        <name>Ca(2+)</name>
        <dbReference type="ChEBI" id="CHEBI:29108"/>
    </cofactor>
</comment>
<dbReference type="PANTHER" id="PTHR42693">
    <property type="entry name" value="ARYLSULFATASE FAMILY MEMBER"/>
    <property type="match status" value="1"/>
</dbReference>
<gene>
    <name evidence="6" type="ORF">OTU49_005878</name>
</gene>
<proteinExistence type="inferred from homology"/>
<dbReference type="Gene3D" id="1.10.287.550">
    <property type="entry name" value="Helix hairpin bin"/>
    <property type="match status" value="1"/>
</dbReference>
<keyword evidence="4" id="KW-1133">Transmembrane helix</keyword>
<evidence type="ECO:0000256" key="1">
    <source>
        <dbReference type="ARBA" id="ARBA00001913"/>
    </source>
</evidence>
<dbReference type="Pfam" id="PF00884">
    <property type="entry name" value="Sulfatase"/>
    <property type="match status" value="1"/>
</dbReference>
<keyword evidence="7" id="KW-1185">Reference proteome</keyword>
<evidence type="ECO:0000256" key="3">
    <source>
        <dbReference type="SAM" id="MobiDB-lite"/>
    </source>
</evidence>
<dbReference type="Pfam" id="PF14707">
    <property type="entry name" value="Sulfatase_C"/>
    <property type="match status" value="1"/>
</dbReference>
<organism evidence="6 7">
    <name type="scientific">Cherax quadricarinatus</name>
    <name type="common">Australian red claw crayfish</name>
    <dbReference type="NCBI Taxonomy" id="27406"/>
    <lineage>
        <taxon>Eukaryota</taxon>
        <taxon>Metazoa</taxon>
        <taxon>Ecdysozoa</taxon>
        <taxon>Arthropoda</taxon>
        <taxon>Crustacea</taxon>
        <taxon>Multicrustacea</taxon>
        <taxon>Malacostraca</taxon>
        <taxon>Eumalacostraca</taxon>
        <taxon>Eucarida</taxon>
        <taxon>Decapoda</taxon>
        <taxon>Pleocyemata</taxon>
        <taxon>Astacidea</taxon>
        <taxon>Parastacoidea</taxon>
        <taxon>Parastacidae</taxon>
        <taxon>Cherax</taxon>
    </lineage>
</organism>
<feature type="region of interest" description="Disordered" evidence="3">
    <location>
        <begin position="1"/>
        <end position="102"/>
    </location>
</feature>
<dbReference type="PANTHER" id="PTHR42693:SF49">
    <property type="entry name" value="SULFATASE N-TERMINAL DOMAIN-CONTAINING PROTEIN"/>
    <property type="match status" value="1"/>
</dbReference>
<comment type="caution">
    <text evidence="6">The sequence shown here is derived from an EMBL/GenBank/DDBJ whole genome shotgun (WGS) entry which is preliminary data.</text>
</comment>
<accession>A0AAW0X2S3</accession>
<feature type="transmembrane region" description="Helical" evidence="4">
    <location>
        <begin position="260"/>
        <end position="278"/>
    </location>
</feature>
<keyword evidence="4" id="KW-0812">Transmembrane</keyword>
<sequence length="657" mass="73850">MVVGDEHHHQQQLKHQQHQQQGKDEVTHKEVKELQQEKDSKQQRKSDEQHEKDEKPGEEDEQLEGEDKASEAGGEQPVQKNEEQHQHKQHQQQHQMQKHRRPNVVVLVADDLGIGDLGCYGNTTINTPNIDRLAREGVRLSHHLSAAAYCTPSRAALLTARYPARYGLVAEEGTPTVIVHVASKVGLPLDEVTLATALSAANYTTAAVGKWHLGQRCGLLGQDCRGPQLHGFQSFYGLPLSLLNEMAGDHPFWIFPLSDPFYQVLVSLWLVSAVTLWLLKWRRSVVTVCLVLVTLVLAASWFIHTHYSFHNKIWWQVSPWMDKYMNGILMHDEKVVEQPLLLEGLSQRLVGHSVKFIADHSQDEQPFFLYHSFAHVHTPMFTASHMAGRSKHGRYGDNVEEMDQGVGDILAALEEHGLNENTIVYFLSDHGGHLEAVDENDQRVGGYNGHFKGGKGMGGAEGGIRVPGIYRWTGQLPAGVTMDTPTSLLDMMPTLLDLAGLPSLPDLLPHLSPRDLDGVSIAKLLTDGEPPASRSLLHHCGRDIHAVRVIHGNLAYKMNLVGYKWQPGSTQCGWGIGTFCSCFDIEDYDYEPELFNLKEDPYEDHPIPTNSSQYVQVTMLLKQFLAEWRVRVPYPPSQFKNVANTMHSIWLQPFSLF</sequence>
<reference evidence="6 7" key="1">
    <citation type="journal article" date="2024" name="BMC Genomics">
        <title>Genome assembly of redclaw crayfish (Cherax quadricarinatus) provides insights into its immune adaptation and hypoxia tolerance.</title>
        <authorList>
            <person name="Liu Z."/>
            <person name="Zheng J."/>
            <person name="Li H."/>
            <person name="Fang K."/>
            <person name="Wang S."/>
            <person name="He J."/>
            <person name="Zhou D."/>
            <person name="Weng S."/>
            <person name="Chi M."/>
            <person name="Gu Z."/>
            <person name="He J."/>
            <person name="Li F."/>
            <person name="Wang M."/>
        </authorList>
    </citation>
    <scope>NUCLEOTIDE SEQUENCE [LARGE SCALE GENOMIC DNA]</scope>
    <source>
        <strain evidence="6">ZL_2023a</strain>
    </source>
</reference>
<dbReference type="InterPro" id="IPR050738">
    <property type="entry name" value="Sulfatase"/>
</dbReference>
<feature type="domain" description="Sulfatase N-terminal" evidence="5">
    <location>
        <begin position="102"/>
        <end position="500"/>
    </location>
</feature>
<evidence type="ECO:0000313" key="6">
    <source>
        <dbReference type="EMBL" id="KAK8734559.1"/>
    </source>
</evidence>
<feature type="transmembrane region" description="Helical" evidence="4">
    <location>
        <begin position="285"/>
        <end position="303"/>
    </location>
</feature>